<name>A0A3L6Q1M2_PANMI</name>
<accession>A0A3L6Q1M2</accession>
<comment type="caution">
    <text evidence="1">The sequence shown here is derived from an EMBL/GenBank/DDBJ whole genome shotgun (WGS) entry which is preliminary data.</text>
</comment>
<dbReference type="EMBL" id="PQIB02000014">
    <property type="protein sequence ID" value="RLM69857.1"/>
    <property type="molecule type" value="Genomic_DNA"/>
</dbReference>
<proteinExistence type="predicted"/>
<gene>
    <name evidence="1" type="ORF">C2845_PM17G11740</name>
</gene>
<sequence>MHKLEAWAATKYQVRARRVHGYGDRAHLLRFHHAVRPAATSSTSGSLSAIPCQTPINQAKSI</sequence>
<evidence type="ECO:0000313" key="2">
    <source>
        <dbReference type="Proteomes" id="UP000275267"/>
    </source>
</evidence>
<organism evidence="1 2">
    <name type="scientific">Panicum miliaceum</name>
    <name type="common">Proso millet</name>
    <name type="synonym">Broomcorn millet</name>
    <dbReference type="NCBI Taxonomy" id="4540"/>
    <lineage>
        <taxon>Eukaryota</taxon>
        <taxon>Viridiplantae</taxon>
        <taxon>Streptophyta</taxon>
        <taxon>Embryophyta</taxon>
        <taxon>Tracheophyta</taxon>
        <taxon>Spermatophyta</taxon>
        <taxon>Magnoliopsida</taxon>
        <taxon>Liliopsida</taxon>
        <taxon>Poales</taxon>
        <taxon>Poaceae</taxon>
        <taxon>PACMAD clade</taxon>
        <taxon>Panicoideae</taxon>
        <taxon>Panicodae</taxon>
        <taxon>Paniceae</taxon>
        <taxon>Panicinae</taxon>
        <taxon>Panicum</taxon>
        <taxon>Panicum sect. Panicum</taxon>
    </lineage>
</organism>
<reference evidence="2" key="1">
    <citation type="journal article" date="2019" name="Nat. Commun.">
        <title>The genome of broomcorn millet.</title>
        <authorList>
            <person name="Zou C."/>
            <person name="Miki D."/>
            <person name="Li D."/>
            <person name="Tang Q."/>
            <person name="Xiao L."/>
            <person name="Rajput S."/>
            <person name="Deng P."/>
            <person name="Jia W."/>
            <person name="Huang R."/>
            <person name="Zhang M."/>
            <person name="Sun Y."/>
            <person name="Hu J."/>
            <person name="Fu X."/>
            <person name="Schnable P.S."/>
            <person name="Li F."/>
            <person name="Zhang H."/>
            <person name="Feng B."/>
            <person name="Zhu X."/>
            <person name="Liu R."/>
            <person name="Schnable J.C."/>
            <person name="Zhu J.-K."/>
            <person name="Zhang H."/>
        </authorList>
    </citation>
    <scope>NUCLEOTIDE SEQUENCE [LARGE SCALE GENOMIC DNA]</scope>
</reference>
<dbReference type="AlphaFoldDB" id="A0A3L6Q1M2"/>
<dbReference type="Proteomes" id="UP000275267">
    <property type="component" value="Unassembled WGS sequence"/>
</dbReference>
<evidence type="ECO:0000313" key="1">
    <source>
        <dbReference type="EMBL" id="RLM69857.1"/>
    </source>
</evidence>
<protein>
    <submittedName>
        <fullName evidence="1">Uncharacterized protein</fullName>
    </submittedName>
</protein>
<keyword evidence="2" id="KW-1185">Reference proteome</keyword>